<protein>
    <submittedName>
        <fullName evidence="1">Uncharacterized protein</fullName>
    </submittedName>
</protein>
<keyword evidence="2" id="KW-1185">Reference proteome</keyword>
<accession>A0A2J6SIT9</accession>
<organism evidence="1 2">
    <name type="scientific">Hyaloscypha bicolor E</name>
    <dbReference type="NCBI Taxonomy" id="1095630"/>
    <lineage>
        <taxon>Eukaryota</taxon>
        <taxon>Fungi</taxon>
        <taxon>Dikarya</taxon>
        <taxon>Ascomycota</taxon>
        <taxon>Pezizomycotina</taxon>
        <taxon>Leotiomycetes</taxon>
        <taxon>Helotiales</taxon>
        <taxon>Hyaloscyphaceae</taxon>
        <taxon>Hyaloscypha</taxon>
        <taxon>Hyaloscypha bicolor</taxon>
    </lineage>
</organism>
<dbReference type="Proteomes" id="UP000235371">
    <property type="component" value="Unassembled WGS sequence"/>
</dbReference>
<dbReference type="EMBL" id="KZ613913">
    <property type="protein sequence ID" value="PMD50673.1"/>
    <property type="molecule type" value="Genomic_DNA"/>
</dbReference>
<name>A0A2J6SIT9_9HELO</name>
<reference evidence="1 2" key="1">
    <citation type="submission" date="2016-04" db="EMBL/GenBank/DDBJ databases">
        <title>A degradative enzymes factory behind the ericoid mycorrhizal symbiosis.</title>
        <authorList>
            <consortium name="DOE Joint Genome Institute"/>
            <person name="Martino E."/>
            <person name="Morin E."/>
            <person name="Grelet G."/>
            <person name="Kuo A."/>
            <person name="Kohler A."/>
            <person name="Daghino S."/>
            <person name="Barry K."/>
            <person name="Choi C."/>
            <person name="Cichocki N."/>
            <person name="Clum A."/>
            <person name="Copeland A."/>
            <person name="Hainaut M."/>
            <person name="Haridas S."/>
            <person name="Labutti K."/>
            <person name="Lindquist E."/>
            <person name="Lipzen A."/>
            <person name="Khouja H.-R."/>
            <person name="Murat C."/>
            <person name="Ohm R."/>
            <person name="Olson A."/>
            <person name="Spatafora J."/>
            <person name="Veneault-Fourrey C."/>
            <person name="Henrissat B."/>
            <person name="Grigoriev I."/>
            <person name="Martin F."/>
            <person name="Perotto S."/>
        </authorList>
    </citation>
    <scope>NUCLEOTIDE SEQUENCE [LARGE SCALE GENOMIC DNA]</scope>
    <source>
        <strain evidence="1 2">E</strain>
    </source>
</reference>
<dbReference type="RefSeq" id="XP_024727577.1">
    <property type="nucleotide sequence ID" value="XM_024871493.1"/>
</dbReference>
<dbReference type="GeneID" id="36579575"/>
<evidence type="ECO:0000313" key="2">
    <source>
        <dbReference type="Proteomes" id="UP000235371"/>
    </source>
</evidence>
<proteinExistence type="predicted"/>
<sequence>MIKDEDHHMMQSNYQAKLTDGSRMEGSSFTYSRPNLENKIGFAVPVRLKDLETGKEFEMSMNAGSVGMAATNDMTTFQPSSGRWMVEEKDKERSGLGNVQSLVLTSSSKRKVVRLRVLFHNPLHMILIRSSHPDGETTET</sequence>
<evidence type="ECO:0000313" key="1">
    <source>
        <dbReference type="EMBL" id="PMD50673.1"/>
    </source>
</evidence>
<gene>
    <name evidence="1" type="ORF">K444DRAFT_274705</name>
</gene>
<dbReference type="AlphaFoldDB" id="A0A2J6SIT9"/>
<dbReference type="InParanoid" id="A0A2J6SIT9"/>